<dbReference type="GO" id="GO:0016881">
    <property type="term" value="F:acid-amino acid ligase activity"/>
    <property type="evidence" value="ECO:0007669"/>
    <property type="project" value="InterPro"/>
</dbReference>
<dbReference type="EMBL" id="UINC01173522">
    <property type="protein sequence ID" value="SVD79165.1"/>
    <property type="molecule type" value="Genomic_DNA"/>
</dbReference>
<organism evidence="2">
    <name type="scientific">marine metagenome</name>
    <dbReference type="NCBI Taxonomy" id="408172"/>
    <lineage>
        <taxon>unclassified sequences</taxon>
        <taxon>metagenomes</taxon>
        <taxon>ecological metagenomes</taxon>
    </lineage>
</organism>
<accession>A0A382Y8H9</accession>
<dbReference type="InterPro" id="IPR000713">
    <property type="entry name" value="Mur_ligase_N"/>
</dbReference>
<dbReference type="PANTHER" id="PTHR43445">
    <property type="entry name" value="UDP-N-ACETYLMURAMATE--L-ALANINE LIGASE-RELATED"/>
    <property type="match status" value="1"/>
</dbReference>
<dbReference type="PANTHER" id="PTHR43445:SF3">
    <property type="entry name" value="UDP-N-ACETYLMURAMATE--L-ALANINE LIGASE"/>
    <property type="match status" value="1"/>
</dbReference>
<protein>
    <recommendedName>
        <fullName evidence="1">Mur ligase N-terminal catalytic domain-containing protein</fullName>
    </recommendedName>
</protein>
<sequence length="64" mass="7188">MSGIAELMLDLGYNIQGSDINLNENIQRLKKKGIKFFKGHNKKNIKNITAVVFSSAIKKNNPEL</sequence>
<evidence type="ECO:0000259" key="1">
    <source>
        <dbReference type="Pfam" id="PF01225"/>
    </source>
</evidence>
<dbReference type="Pfam" id="PF01225">
    <property type="entry name" value="Mur_ligase"/>
    <property type="match status" value="1"/>
</dbReference>
<dbReference type="InterPro" id="IPR050061">
    <property type="entry name" value="MurCDEF_pg_biosynth"/>
</dbReference>
<dbReference type="Gene3D" id="3.40.50.720">
    <property type="entry name" value="NAD(P)-binding Rossmann-like Domain"/>
    <property type="match status" value="1"/>
</dbReference>
<dbReference type="AlphaFoldDB" id="A0A382Y8H9"/>
<evidence type="ECO:0000313" key="2">
    <source>
        <dbReference type="EMBL" id="SVD79165.1"/>
    </source>
</evidence>
<proteinExistence type="predicted"/>
<name>A0A382Y8H9_9ZZZZ</name>
<feature type="domain" description="Mur ligase N-terminal catalytic" evidence="1">
    <location>
        <begin position="1"/>
        <end position="64"/>
    </location>
</feature>
<reference evidence="2" key="1">
    <citation type="submission" date="2018-05" db="EMBL/GenBank/DDBJ databases">
        <authorList>
            <person name="Lanie J.A."/>
            <person name="Ng W.-L."/>
            <person name="Kazmierczak K.M."/>
            <person name="Andrzejewski T.M."/>
            <person name="Davidsen T.M."/>
            <person name="Wayne K.J."/>
            <person name="Tettelin H."/>
            <person name="Glass J.I."/>
            <person name="Rusch D."/>
            <person name="Podicherti R."/>
            <person name="Tsui H.-C.T."/>
            <person name="Winkler M.E."/>
        </authorList>
    </citation>
    <scope>NUCLEOTIDE SEQUENCE</scope>
</reference>
<feature type="non-terminal residue" evidence="2">
    <location>
        <position position="64"/>
    </location>
</feature>
<gene>
    <name evidence="2" type="ORF">METZ01_LOCUS432019</name>
</gene>
<dbReference type="SUPFAM" id="SSF51984">
    <property type="entry name" value="MurCD N-terminal domain"/>
    <property type="match status" value="1"/>
</dbReference>